<evidence type="ECO:0000256" key="1">
    <source>
        <dbReference type="ARBA" id="ARBA00004690"/>
    </source>
</evidence>
<organism evidence="13 14">
    <name type="scientific">Equus asinus</name>
    <name type="common">Donkey</name>
    <name type="synonym">Equus africanus asinus</name>
    <dbReference type="NCBI Taxonomy" id="9793"/>
    <lineage>
        <taxon>Eukaryota</taxon>
        <taxon>Metazoa</taxon>
        <taxon>Chordata</taxon>
        <taxon>Craniata</taxon>
        <taxon>Vertebrata</taxon>
        <taxon>Euteleostomi</taxon>
        <taxon>Mammalia</taxon>
        <taxon>Eutheria</taxon>
        <taxon>Laurasiatheria</taxon>
        <taxon>Perissodactyla</taxon>
        <taxon>Equidae</taxon>
        <taxon>Equus</taxon>
    </lineage>
</organism>
<protein>
    <recommendedName>
        <fullName evidence="4">uridine/cytidine kinase</fullName>
        <ecNumber evidence="4">2.7.1.48</ecNumber>
    </recommendedName>
</protein>
<dbReference type="NCBIfam" id="NF004018">
    <property type="entry name" value="PRK05480.1"/>
    <property type="match status" value="1"/>
</dbReference>
<evidence type="ECO:0000256" key="11">
    <source>
        <dbReference type="SAM" id="MobiDB-lite"/>
    </source>
</evidence>
<accession>A0A9L0JD54</accession>
<evidence type="ECO:0000256" key="9">
    <source>
        <dbReference type="ARBA" id="ARBA00047436"/>
    </source>
</evidence>
<comment type="pathway">
    <text evidence="1">Pyrimidine metabolism; UMP biosynthesis via salvage pathway; UMP from uridine: step 1/1.</text>
</comment>
<dbReference type="PRINTS" id="PR00988">
    <property type="entry name" value="URIDINKINASE"/>
</dbReference>
<dbReference type="GO" id="GO:0004849">
    <property type="term" value="F:uridine kinase activity"/>
    <property type="evidence" value="ECO:0007669"/>
    <property type="project" value="UniProtKB-EC"/>
</dbReference>
<sequence>MRANGAGDGFGRRRRLRGRRARDGPSSPAALPNRGERRHGERKGKGLAARRGLPCRRSPRPRAPGARLASVRRRDPGPWLPRALSRAGAGAPGEGPRPWWARPGPGEGRAGPRAPRKPPRWPGASGPRSVLPPPVPRDRPAKSGHTCRRPAGQPLGAVGRWLQKPAPCRNAEEGPRARGGMGGSRRGILFLYSQSTVCEKIMELLGQNEVDHRQRKLVILSQDSFYKVLTPEQKAKALKGQYNFDHPDAFDNDLMHRTLKNIVEGRTVEVPTYDFVTHSRLPETTVVYPADVVLFEGILVFYSQEIRDMFHLRLFVDTDSDVRLSRRVLRDVHRGRDLEQILTQYTTFVKPAFEEFCLPTKKYADVIIPRGVDNMVAINLIVQHIQDILNGDICKWHRGASNGRSYKRTFPEPGAHPGVLSSGKRSHLESSSRPH</sequence>
<evidence type="ECO:0000313" key="13">
    <source>
        <dbReference type="Ensembl" id="ENSEASP00005051241.1"/>
    </source>
</evidence>
<feature type="region of interest" description="Disordered" evidence="11">
    <location>
        <begin position="1"/>
        <end position="182"/>
    </location>
</feature>
<keyword evidence="8" id="KW-0067">ATP-binding</keyword>
<comment type="catalytic activity">
    <reaction evidence="10">
        <text>uridine + ATP = UMP + ADP + H(+)</text>
        <dbReference type="Rhea" id="RHEA:16825"/>
        <dbReference type="ChEBI" id="CHEBI:15378"/>
        <dbReference type="ChEBI" id="CHEBI:16704"/>
        <dbReference type="ChEBI" id="CHEBI:30616"/>
        <dbReference type="ChEBI" id="CHEBI:57865"/>
        <dbReference type="ChEBI" id="CHEBI:456216"/>
        <dbReference type="EC" id="2.7.1.48"/>
    </reaction>
</comment>
<dbReference type="Gene3D" id="3.40.50.300">
    <property type="entry name" value="P-loop containing nucleotide triphosphate hydrolases"/>
    <property type="match status" value="1"/>
</dbReference>
<evidence type="ECO:0000256" key="7">
    <source>
        <dbReference type="ARBA" id="ARBA00022777"/>
    </source>
</evidence>
<feature type="compositionally biased region" description="Basic and acidic residues" evidence="11">
    <location>
        <begin position="426"/>
        <end position="435"/>
    </location>
</feature>
<gene>
    <name evidence="13" type="primary">UCK1</name>
</gene>
<evidence type="ECO:0000256" key="6">
    <source>
        <dbReference type="ARBA" id="ARBA00022741"/>
    </source>
</evidence>
<reference evidence="13" key="2">
    <citation type="submission" date="2025-08" db="UniProtKB">
        <authorList>
            <consortium name="Ensembl"/>
        </authorList>
    </citation>
    <scope>IDENTIFICATION</scope>
</reference>
<dbReference type="GeneTree" id="ENSGT01020000230412"/>
<reference evidence="13 14" key="1">
    <citation type="journal article" date="2020" name="Nat. Commun.">
        <title>Donkey genomes provide new insights into domestication and selection for coat color.</title>
        <authorList>
            <person name="Wang"/>
            <person name="C."/>
            <person name="Li"/>
            <person name="H."/>
            <person name="Guo"/>
            <person name="Y."/>
            <person name="Huang"/>
            <person name="J."/>
            <person name="Sun"/>
            <person name="Y."/>
            <person name="Min"/>
            <person name="J."/>
            <person name="Wang"/>
            <person name="J."/>
            <person name="Fang"/>
            <person name="X."/>
            <person name="Zhao"/>
            <person name="Z."/>
            <person name="Wang"/>
            <person name="S."/>
            <person name="Zhang"/>
            <person name="Y."/>
            <person name="Liu"/>
            <person name="Q."/>
            <person name="Jiang"/>
            <person name="Q."/>
            <person name="Wang"/>
            <person name="X."/>
            <person name="Guo"/>
            <person name="Y."/>
            <person name="Yang"/>
            <person name="C."/>
            <person name="Wang"/>
            <person name="Y."/>
            <person name="Tian"/>
            <person name="F."/>
            <person name="Zhuang"/>
            <person name="G."/>
            <person name="Fan"/>
            <person name="Y."/>
            <person name="Gao"/>
            <person name="Q."/>
            <person name="Li"/>
            <person name="Y."/>
            <person name="Ju"/>
            <person name="Z."/>
            <person name="Li"/>
            <person name="J."/>
            <person name="Li"/>
            <person name="R."/>
            <person name="Hou"/>
            <person name="M."/>
            <person name="Yang"/>
            <person name="G."/>
            <person name="Liu"/>
            <person name="G."/>
            <person name="Liu"/>
            <person name="W."/>
            <person name="Guo"/>
            <person name="J."/>
            <person name="Pan"/>
            <person name="S."/>
            <person name="Fan"/>
            <person name="G."/>
            <person name="Zhang"/>
            <person name="W."/>
            <person name="Zhang"/>
            <person name="R."/>
            <person name="Yu"/>
            <person name="J."/>
            <person name="Zhang"/>
            <person name="X."/>
            <person name="Yin"/>
            <person name="Q."/>
            <person name="Ji"/>
            <person name="C."/>
            <person name="Jin"/>
            <person name="Y."/>
            <person name="Yue"/>
            <person name="G."/>
            <person name="Liu"/>
            <person name="M."/>
            <person name="Xu"/>
            <person name="J."/>
            <person name="Liu"/>
            <person name="S."/>
            <person name="Jordana"/>
            <person name="J."/>
            <person name="Noce"/>
            <person name="A."/>
            <person name="Amills"/>
            <person name="M."/>
            <person name="Wu"/>
            <person name="D.D."/>
            <person name="Li"/>
            <person name="S."/>
            <person name="Zhou"/>
            <person name="X. and Zhong"/>
            <person name="J."/>
        </authorList>
    </citation>
    <scope>NUCLEOTIDE SEQUENCE [LARGE SCALE GENOMIC DNA]</scope>
</reference>
<evidence type="ECO:0000256" key="2">
    <source>
        <dbReference type="ARBA" id="ARBA00004784"/>
    </source>
</evidence>
<keyword evidence="14" id="KW-1185">Reference proteome</keyword>
<evidence type="ECO:0000313" key="14">
    <source>
        <dbReference type="Proteomes" id="UP000694387"/>
    </source>
</evidence>
<dbReference type="PANTHER" id="PTHR10285">
    <property type="entry name" value="URIDINE KINASE"/>
    <property type="match status" value="1"/>
</dbReference>
<feature type="region of interest" description="Disordered" evidence="11">
    <location>
        <begin position="405"/>
        <end position="435"/>
    </location>
</feature>
<dbReference type="GO" id="GO:0005524">
    <property type="term" value="F:ATP binding"/>
    <property type="evidence" value="ECO:0007669"/>
    <property type="project" value="UniProtKB-KW"/>
</dbReference>
<evidence type="ECO:0000256" key="5">
    <source>
        <dbReference type="ARBA" id="ARBA00022679"/>
    </source>
</evidence>
<evidence type="ECO:0000256" key="3">
    <source>
        <dbReference type="ARBA" id="ARBA00005408"/>
    </source>
</evidence>
<proteinExistence type="inferred from homology"/>
<dbReference type="InterPro" id="IPR027417">
    <property type="entry name" value="P-loop_NTPase"/>
</dbReference>
<keyword evidence="7" id="KW-0418">Kinase</keyword>
<comment type="similarity">
    <text evidence="3">Belongs to the uridine kinase family.</text>
</comment>
<dbReference type="SUPFAM" id="SSF52540">
    <property type="entry name" value="P-loop containing nucleoside triphosphate hydrolases"/>
    <property type="match status" value="1"/>
</dbReference>
<comment type="catalytic activity">
    <reaction evidence="9">
        <text>cytidine + ATP = CMP + ADP + H(+)</text>
        <dbReference type="Rhea" id="RHEA:24674"/>
        <dbReference type="ChEBI" id="CHEBI:15378"/>
        <dbReference type="ChEBI" id="CHEBI:17562"/>
        <dbReference type="ChEBI" id="CHEBI:30616"/>
        <dbReference type="ChEBI" id="CHEBI:60377"/>
        <dbReference type="ChEBI" id="CHEBI:456216"/>
        <dbReference type="EC" id="2.7.1.48"/>
    </reaction>
</comment>
<dbReference type="EC" id="2.7.1.48" evidence="4"/>
<comment type="pathway">
    <text evidence="2">Pyrimidine metabolism; CTP biosynthesis via salvage pathway; CTP from cytidine: step 1/3.</text>
</comment>
<dbReference type="AlphaFoldDB" id="A0A9L0JD54"/>
<evidence type="ECO:0000256" key="10">
    <source>
        <dbReference type="ARBA" id="ARBA00048909"/>
    </source>
</evidence>
<feature type="domain" description="Phosphoribulokinase/uridine kinase" evidence="12">
    <location>
        <begin position="194"/>
        <end position="376"/>
    </location>
</feature>
<keyword evidence="5" id="KW-0808">Transferase</keyword>
<evidence type="ECO:0000259" key="12">
    <source>
        <dbReference type="Pfam" id="PF00485"/>
    </source>
</evidence>
<dbReference type="CDD" id="cd02023">
    <property type="entry name" value="UMPK"/>
    <property type="match status" value="1"/>
</dbReference>
<dbReference type="Pfam" id="PF00485">
    <property type="entry name" value="PRK"/>
    <property type="match status" value="1"/>
</dbReference>
<dbReference type="InterPro" id="IPR006083">
    <property type="entry name" value="PRK/URK"/>
</dbReference>
<name>A0A9L0JD54_EQUAS</name>
<dbReference type="Ensembl" id="ENSEAST00005041174.1">
    <property type="protein sequence ID" value="ENSEASP00005051241.1"/>
    <property type="gene ID" value="ENSEASG00005009579.2"/>
</dbReference>
<dbReference type="InterPro" id="IPR000764">
    <property type="entry name" value="Uridine_kinase-like"/>
</dbReference>
<dbReference type="Proteomes" id="UP000694387">
    <property type="component" value="Chromosome 10"/>
</dbReference>
<reference evidence="13" key="3">
    <citation type="submission" date="2025-09" db="UniProtKB">
        <authorList>
            <consortium name="Ensembl"/>
        </authorList>
    </citation>
    <scope>IDENTIFICATION</scope>
</reference>
<feature type="compositionally biased region" description="Low complexity" evidence="11">
    <location>
        <begin position="86"/>
        <end position="104"/>
    </location>
</feature>
<dbReference type="FunFam" id="3.40.50.300:FF:000297">
    <property type="entry name" value="Uridine-cytidine kinase 2"/>
    <property type="match status" value="1"/>
</dbReference>
<evidence type="ECO:0000256" key="8">
    <source>
        <dbReference type="ARBA" id="ARBA00022840"/>
    </source>
</evidence>
<evidence type="ECO:0000256" key="4">
    <source>
        <dbReference type="ARBA" id="ARBA00012137"/>
    </source>
</evidence>
<keyword evidence="6" id="KW-0547">Nucleotide-binding</keyword>